<organism evidence="2 3">
    <name type="scientific">Bifidobacterium cebidarum</name>
    <dbReference type="NCBI Taxonomy" id="2650773"/>
    <lineage>
        <taxon>Bacteria</taxon>
        <taxon>Bacillati</taxon>
        <taxon>Actinomycetota</taxon>
        <taxon>Actinomycetes</taxon>
        <taxon>Bifidobacteriales</taxon>
        <taxon>Bifidobacteriaceae</taxon>
        <taxon>Bifidobacterium</taxon>
    </lineage>
</organism>
<keyword evidence="2" id="KW-0808">Transferase</keyword>
<evidence type="ECO:0000259" key="1">
    <source>
        <dbReference type="Pfam" id="PF00535"/>
    </source>
</evidence>
<comment type="caution">
    <text evidence="2">The sequence shown here is derived from an EMBL/GenBank/DDBJ whole genome shotgun (WGS) entry which is preliminary data.</text>
</comment>
<sequence length="306" mass="35794">MKNTIAAGIVIFNPDNISRVNDNIRITASQVEKLYIYDNSTNNNNIKIPDNADYYTDNHNHGIAYALNYLMRKAMNDGFTWMLTLDQDSIIEKGMLQDFESHTKDSKIGIICPQYFDKRRPYLKVIDNNRIDYIKETITSGSCTSIKAWKEIGEFDEYMFIDLVDNEFCKRLTASGYKIIRLNQWVLDQEFGNIEPKQRFQQKLWIKLSEILHCQNIAKLSYKKNVSPLRVYYTCRNIIYANRKLRAYGKVGFNNYNCHSYLGFIPCYIIPSFIRADNKKKVLKAIIKGTTEGLKKQVPEWQITHN</sequence>
<proteinExistence type="predicted"/>
<dbReference type="AlphaFoldDB" id="A0A6I1GEC0"/>
<dbReference type="Proteomes" id="UP000468413">
    <property type="component" value="Unassembled WGS sequence"/>
</dbReference>
<dbReference type="GO" id="GO:0016740">
    <property type="term" value="F:transferase activity"/>
    <property type="evidence" value="ECO:0007669"/>
    <property type="project" value="UniProtKB-KW"/>
</dbReference>
<dbReference type="RefSeq" id="WP_152209769.1">
    <property type="nucleotide sequence ID" value="NZ_WBVS01000005.1"/>
</dbReference>
<accession>A0A6I1GEC0</accession>
<dbReference type="InterPro" id="IPR029044">
    <property type="entry name" value="Nucleotide-diphossugar_trans"/>
</dbReference>
<evidence type="ECO:0000313" key="2">
    <source>
        <dbReference type="EMBL" id="KAB7788126.1"/>
    </source>
</evidence>
<dbReference type="EMBL" id="WBVS01000005">
    <property type="protein sequence ID" value="KAB7788126.1"/>
    <property type="molecule type" value="Genomic_DNA"/>
</dbReference>
<dbReference type="SUPFAM" id="SSF53448">
    <property type="entry name" value="Nucleotide-diphospho-sugar transferases"/>
    <property type="match status" value="1"/>
</dbReference>
<gene>
    <name evidence="2" type="ORF">F7D08_1163</name>
</gene>
<name>A0A6I1GEC0_9BIFI</name>
<reference evidence="2 3" key="1">
    <citation type="submission" date="2019-09" db="EMBL/GenBank/DDBJ databases">
        <title>Characterization of the phylogenetic diversity of two novel species belonging to the genus Bifidobacterium: Bifidobacterium cebidarum sp. nov. and Bifidobacterium leontopitheci sp. nov.</title>
        <authorList>
            <person name="Lugli G.A."/>
            <person name="Duranti S."/>
            <person name="Milani C."/>
            <person name="Turroni F."/>
            <person name="Ventura M."/>
        </authorList>
    </citation>
    <scope>NUCLEOTIDE SEQUENCE [LARGE SCALE GENOMIC DNA]</scope>
    <source>
        <strain evidence="2 3">LMG 31469</strain>
    </source>
</reference>
<dbReference type="InterPro" id="IPR001173">
    <property type="entry name" value="Glyco_trans_2-like"/>
</dbReference>
<protein>
    <submittedName>
        <fullName evidence="2">Glycosyl transferase family 2</fullName>
    </submittedName>
</protein>
<keyword evidence="3" id="KW-1185">Reference proteome</keyword>
<feature type="domain" description="Glycosyltransferase 2-like" evidence="1">
    <location>
        <begin position="49"/>
        <end position="116"/>
    </location>
</feature>
<dbReference type="Pfam" id="PF00535">
    <property type="entry name" value="Glycos_transf_2"/>
    <property type="match status" value="1"/>
</dbReference>
<dbReference type="Gene3D" id="3.90.550.10">
    <property type="entry name" value="Spore Coat Polysaccharide Biosynthesis Protein SpsA, Chain A"/>
    <property type="match status" value="1"/>
</dbReference>
<evidence type="ECO:0000313" key="3">
    <source>
        <dbReference type="Proteomes" id="UP000468413"/>
    </source>
</evidence>